<dbReference type="Gene3D" id="3.40.50.740">
    <property type="match status" value="1"/>
</dbReference>
<dbReference type="PANTHER" id="PTHR43742">
    <property type="entry name" value="TRIMETHYLAMINE-N-OXIDE REDUCTASE"/>
    <property type="match status" value="1"/>
</dbReference>
<evidence type="ECO:0000313" key="6">
    <source>
        <dbReference type="EMBL" id="SFF39672.1"/>
    </source>
</evidence>
<gene>
    <name evidence="6" type="ORF">SAMN04488120_103194</name>
</gene>
<dbReference type="InterPro" id="IPR006963">
    <property type="entry name" value="Mopterin_OxRdtase_4Fe-4S_dom"/>
</dbReference>
<dbReference type="RefSeq" id="WP_091532267.1">
    <property type="nucleotide sequence ID" value="NZ_FOOC01000003.1"/>
</dbReference>
<proteinExistence type="inferred from homology"/>
<sequence>MGEHIHYRACHLCEAICGLEIRVRDGRIVSIRGDEADPLSRGHLCPKAVALQDLHEDPDRLRRPQKRIGERWVEVGWDEALDDIADRLAAIHRAHGANSIAAYLGNPSVHNWGTLTHSNAFLGLLRTRNRYSATSVDQLPHQLVAYWLYGHQLLLPVPDIDRSRYILMFGANPMASNGSLWTVPDFRRRLQALQARGGKLVLIDPRRTETAHVADEHHFIRPGADAAVLLAMLNTIFRDGLARPGRLAAFTDGLDAVAEQVRPFTPERAAVISGIAAADIRRIAHEFATSEAAAAYGRMGVSTQAHGTLCQWALAMLNIATGNLDRPGGMMFARPAMDLVEGPMSKPGHYGAWSSRVRGLPEFGGELPVCTLAEEILTPGPGQVKALVTIAGNPVLSTPNGRQLEQALSMLEFMVSIDYYRNETTRFAHYILPPTGPLEHDHYDIVFHHLAVRNTARYNPAVFPKPEGQLHDWEIFARLGRRLRARLAPGADKPLLHRLKARVRDELMARMPPHRLLDLALRSGPYGKRSEHRLSLARLKAAPHGIDLGPLQSVLPQRLYGKDRRIRCLNTVLVDEITRYDGLLAGQEHQAPGAGELWLIGRRHVRSNNSWMHNVQRLVKGKPRHQLLMHPADLAARGLVDGQRVCVRSRVGSLEVDVQATEDIMPGVVSLPHGWGHARPGVQQRIAQAHPGQSVNDLTDDRYFDRLSGNAALNGIAVTVTAAMASIAQPAADMRAA</sequence>
<accession>A0A1I2IBF9</accession>
<dbReference type="GO" id="GO:0043546">
    <property type="term" value="F:molybdopterin cofactor binding"/>
    <property type="evidence" value="ECO:0007669"/>
    <property type="project" value="InterPro"/>
</dbReference>
<dbReference type="SMART" id="SM00926">
    <property type="entry name" value="Molybdop_Fe4S4"/>
    <property type="match status" value="1"/>
</dbReference>
<keyword evidence="4" id="KW-0411">Iron-sulfur</keyword>
<keyword evidence="3" id="KW-0408">Iron</keyword>
<dbReference type="Pfam" id="PF01568">
    <property type="entry name" value="Molydop_binding"/>
    <property type="match status" value="1"/>
</dbReference>
<dbReference type="InterPro" id="IPR050612">
    <property type="entry name" value="Prok_Mopterin_Oxidored"/>
</dbReference>
<evidence type="ECO:0000256" key="3">
    <source>
        <dbReference type="ARBA" id="ARBA00023004"/>
    </source>
</evidence>
<comment type="similarity">
    <text evidence="1">Belongs to the prokaryotic molybdopterin-containing oxidoreductase family.</text>
</comment>
<dbReference type="InterPro" id="IPR006657">
    <property type="entry name" value="MoPterin_dinucl-bd_dom"/>
</dbReference>
<dbReference type="EMBL" id="FOOC01000003">
    <property type="protein sequence ID" value="SFF39672.1"/>
    <property type="molecule type" value="Genomic_DNA"/>
</dbReference>
<dbReference type="Pfam" id="PF04879">
    <property type="entry name" value="Molybdop_Fe4S4"/>
    <property type="match status" value="1"/>
</dbReference>
<dbReference type="GO" id="GO:0046872">
    <property type="term" value="F:metal ion binding"/>
    <property type="evidence" value="ECO:0007669"/>
    <property type="project" value="UniProtKB-KW"/>
</dbReference>
<dbReference type="InterPro" id="IPR006656">
    <property type="entry name" value="Mopterin_OxRdtase"/>
</dbReference>
<dbReference type="AlphaFoldDB" id="A0A1I2IBF9"/>
<dbReference type="CDD" id="cd02782">
    <property type="entry name" value="MopB_CT_1"/>
    <property type="match status" value="1"/>
</dbReference>
<dbReference type="Pfam" id="PF00384">
    <property type="entry name" value="Molybdopterin"/>
    <property type="match status" value="1"/>
</dbReference>
<dbReference type="OrthoDB" id="9815647at2"/>
<evidence type="ECO:0000256" key="4">
    <source>
        <dbReference type="ARBA" id="ARBA00023014"/>
    </source>
</evidence>
<dbReference type="Proteomes" id="UP000199771">
    <property type="component" value="Unassembled WGS sequence"/>
</dbReference>
<dbReference type="GO" id="GO:0051536">
    <property type="term" value="F:iron-sulfur cluster binding"/>
    <property type="evidence" value="ECO:0007669"/>
    <property type="project" value="UniProtKB-KW"/>
</dbReference>
<dbReference type="Gene3D" id="2.20.25.90">
    <property type="entry name" value="ADC-like domains"/>
    <property type="match status" value="1"/>
</dbReference>
<feature type="domain" description="4Fe-4S Mo/W bis-MGD-type" evidence="5">
    <location>
        <begin position="3"/>
        <end position="59"/>
    </location>
</feature>
<evidence type="ECO:0000259" key="5">
    <source>
        <dbReference type="PROSITE" id="PS51669"/>
    </source>
</evidence>
<organism evidence="6 7">
    <name type="scientific">Fontimonas thermophila</name>
    <dbReference type="NCBI Taxonomy" id="1076937"/>
    <lineage>
        <taxon>Bacteria</taxon>
        <taxon>Pseudomonadati</taxon>
        <taxon>Pseudomonadota</taxon>
        <taxon>Gammaproteobacteria</taxon>
        <taxon>Nevskiales</taxon>
        <taxon>Nevskiaceae</taxon>
        <taxon>Fontimonas</taxon>
    </lineage>
</organism>
<dbReference type="GO" id="GO:0016491">
    <property type="term" value="F:oxidoreductase activity"/>
    <property type="evidence" value="ECO:0007669"/>
    <property type="project" value="InterPro"/>
</dbReference>
<keyword evidence="2" id="KW-0479">Metal-binding</keyword>
<evidence type="ECO:0000256" key="1">
    <source>
        <dbReference type="ARBA" id="ARBA00010312"/>
    </source>
</evidence>
<dbReference type="Gene3D" id="3.40.228.10">
    <property type="entry name" value="Dimethylsulfoxide Reductase, domain 2"/>
    <property type="match status" value="1"/>
</dbReference>
<dbReference type="SUPFAM" id="SSF53706">
    <property type="entry name" value="Formate dehydrogenase/DMSO reductase, domains 1-3"/>
    <property type="match status" value="1"/>
</dbReference>
<keyword evidence="7" id="KW-1185">Reference proteome</keyword>
<evidence type="ECO:0000256" key="2">
    <source>
        <dbReference type="ARBA" id="ARBA00022723"/>
    </source>
</evidence>
<name>A0A1I2IBF9_9GAMM</name>
<dbReference type="Gene3D" id="2.40.40.20">
    <property type="match status" value="1"/>
</dbReference>
<dbReference type="PANTHER" id="PTHR43742:SF6">
    <property type="entry name" value="OXIDOREDUCTASE YYAE-RELATED"/>
    <property type="match status" value="1"/>
</dbReference>
<dbReference type="PROSITE" id="PS51669">
    <property type="entry name" value="4FE4S_MOW_BIS_MGD"/>
    <property type="match status" value="1"/>
</dbReference>
<evidence type="ECO:0000313" key="7">
    <source>
        <dbReference type="Proteomes" id="UP000199771"/>
    </source>
</evidence>
<reference evidence="6 7" key="1">
    <citation type="submission" date="2016-10" db="EMBL/GenBank/DDBJ databases">
        <authorList>
            <person name="de Groot N.N."/>
        </authorList>
    </citation>
    <scope>NUCLEOTIDE SEQUENCE [LARGE SCALE GENOMIC DNA]</scope>
    <source>
        <strain evidence="6 7">DSM 23609</strain>
    </source>
</reference>
<protein>
    <submittedName>
        <fullName evidence="6">Anaerobic selenocysteine-containing dehydrogenase</fullName>
    </submittedName>
</protein>
<dbReference type="STRING" id="1076937.SAMN04488120_103194"/>